<keyword evidence="2" id="KW-0813">Transport</keyword>
<name>A0A9N8DMD5_9STRA</name>
<evidence type="ECO:0000256" key="8">
    <source>
        <dbReference type="SAM" id="MobiDB-lite"/>
    </source>
</evidence>
<sequence>MRYDTMRSLEDDERPLSMSELLDQFTMPETVAPTEGRLGTSVPPDNNPLCKAWARAGECQLNPRFMEVQCATSCSSPIKSPWGLRCPNVQNFIYDGTKCDPGYWCGCADPSGNLCEPSNGTLTAWVGQYTQKAIGGSKVYVGLSPYFPEEYFKCNDTLYCPGSSNPQFCPQLCNASSYCPNATTQLDCPEGHYCLMGSTEPTKCNSLHTCPEKSVLYHNNLESGLVMLVAAVCFLLLNIANRMLKDVEAIEDNEDNCQTYKSVRVNISNRPSLANTRTYSTMKIQGPSQKIDMSFRDLQLTLPNGLCIMEGVSGQINHGSFCAILGPSGAGKTTFLSLISGKNDPTGGQLLVNGEEGTTLAQYRRLVGFVPQEDIMLRELTVYENIRHAAMMRLPASMSKKKKLKRVQHVMESLDLMHIKHTVVGDELKRGISGGQRKRVNVAMELVMDPALICLDEPTSGLDSTSSAMLCESLVALARLGVNVSAVLHQPKTEIFDMFDTVLLLGVGGRTVYLGPAAEMVDYFARIGFPLPPRTNPCDYVMDVVAGVVPCEDRPAFLKEELFELWETAPENPDNCIPESDDPPTRQSLKQEQPLSESVLNRGMRLAATVATQKDHWFSLAKHVFDVGNSDVRQVPGFFGQTSFLYRRAVLQRVRVPANTFWPLLLSVFAGAITGGVANALGTTPFNSLQPIYFGVSYPRLDPDKASFFFLENWPIPPSNNVVQLWQITGLVILLVSVQGINVFGKERAVFFRDASGGTLVSAYWTAKTFEVFLWLPLFSALFSATNYLIQPLVMNMVDYWLIAWMSFIGFYGIGGCGSILVGLENRGIVTLVTGLLCLLLFTGFLFPFNDKWYFKPFFTFWVAQAFNERMYDVYDEVFDTRGLNKGGAGYNLDTTFQFNVGMAFVTGFAWHLMTLVLLKCVDFRKQR</sequence>
<comment type="subcellular location">
    <subcellularLocation>
        <location evidence="1">Membrane</location>
        <topology evidence="1">Multi-pass membrane protein</topology>
    </subcellularLocation>
</comment>
<feature type="transmembrane region" description="Helical" evidence="9">
    <location>
        <begin position="802"/>
        <end position="822"/>
    </location>
</feature>
<evidence type="ECO:0000259" key="10">
    <source>
        <dbReference type="PROSITE" id="PS50893"/>
    </source>
</evidence>
<feature type="transmembrane region" description="Helical" evidence="9">
    <location>
        <begin position="725"/>
        <end position="744"/>
    </location>
</feature>
<evidence type="ECO:0000313" key="12">
    <source>
        <dbReference type="Proteomes" id="UP001153069"/>
    </source>
</evidence>
<evidence type="ECO:0000256" key="3">
    <source>
        <dbReference type="ARBA" id="ARBA00022692"/>
    </source>
</evidence>
<feature type="transmembrane region" description="Helical" evidence="9">
    <location>
        <begin position="897"/>
        <end position="919"/>
    </location>
</feature>
<feature type="domain" description="ABC transporter" evidence="10">
    <location>
        <begin position="293"/>
        <end position="532"/>
    </location>
</feature>
<gene>
    <name evidence="11" type="ORF">SEMRO_223_G091300.1</name>
</gene>
<evidence type="ECO:0000256" key="5">
    <source>
        <dbReference type="ARBA" id="ARBA00022840"/>
    </source>
</evidence>
<dbReference type="SUPFAM" id="SSF52540">
    <property type="entry name" value="P-loop containing nucleoside triphosphate hydrolases"/>
    <property type="match status" value="1"/>
</dbReference>
<keyword evidence="5" id="KW-0067">ATP-binding</keyword>
<protein>
    <submittedName>
        <fullName evidence="11">White-brown complex homolog protein 30</fullName>
    </submittedName>
</protein>
<evidence type="ECO:0000256" key="1">
    <source>
        <dbReference type="ARBA" id="ARBA00004141"/>
    </source>
</evidence>
<dbReference type="Pfam" id="PF01549">
    <property type="entry name" value="ShK"/>
    <property type="match status" value="1"/>
</dbReference>
<dbReference type="InterPro" id="IPR027417">
    <property type="entry name" value="P-loop_NTPase"/>
</dbReference>
<dbReference type="PANTHER" id="PTHR48041">
    <property type="entry name" value="ABC TRANSPORTER G FAMILY MEMBER 28"/>
    <property type="match status" value="1"/>
</dbReference>
<feature type="transmembrane region" description="Helical" evidence="9">
    <location>
        <begin position="772"/>
        <end position="790"/>
    </location>
</feature>
<dbReference type="InterPro" id="IPR043926">
    <property type="entry name" value="ABCG_dom"/>
</dbReference>
<evidence type="ECO:0000256" key="4">
    <source>
        <dbReference type="ARBA" id="ARBA00022741"/>
    </source>
</evidence>
<dbReference type="PANTHER" id="PTHR48041:SF91">
    <property type="entry name" value="ABC TRANSPORTER G FAMILY MEMBER 28"/>
    <property type="match status" value="1"/>
</dbReference>
<dbReference type="InterPro" id="IPR003593">
    <property type="entry name" value="AAA+_ATPase"/>
</dbReference>
<feature type="transmembrane region" description="Helical" evidence="9">
    <location>
        <begin position="661"/>
        <end position="681"/>
    </location>
</feature>
<evidence type="ECO:0000256" key="9">
    <source>
        <dbReference type="SAM" id="Phobius"/>
    </source>
</evidence>
<evidence type="ECO:0000256" key="2">
    <source>
        <dbReference type="ARBA" id="ARBA00022448"/>
    </source>
</evidence>
<feature type="transmembrane region" description="Helical" evidence="9">
    <location>
        <begin position="829"/>
        <end position="849"/>
    </location>
</feature>
<dbReference type="AlphaFoldDB" id="A0A9N8DMD5"/>
<evidence type="ECO:0000256" key="7">
    <source>
        <dbReference type="ARBA" id="ARBA00023136"/>
    </source>
</evidence>
<dbReference type="InterPro" id="IPR003582">
    <property type="entry name" value="ShKT_dom"/>
</dbReference>
<dbReference type="InterPro" id="IPR050352">
    <property type="entry name" value="ABCG_transporters"/>
</dbReference>
<dbReference type="PROSITE" id="PS00211">
    <property type="entry name" value="ABC_TRANSPORTER_1"/>
    <property type="match status" value="1"/>
</dbReference>
<evidence type="ECO:0000313" key="11">
    <source>
        <dbReference type="EMBL" id="CAB9505209.1"/>
    </source>
</evidence>
<evidence type="ECO:0000256" key="6">
    <source>
        <dbReference type="ARBA" id="ARBA00022989"/>
    </source>
</evidence>
<feature type="region of interest" description="Disordered" evidence="8">
    <location>
        <begin position="570"/>
        <end position="595"/>
    </location>
</feature>
<organism evidence="11 12">
    <name type="scientific">Seminavis robusta</name>
    <dbReference type="NCBI Taxonomy" id="568900"/>
    <lineage>
        <taxon>Eukaryota</taxon>
        <taxon>Sar</taxon>
        <taxon>Stramenopiles</taxon>
        <taxon>Ochrophyta</taxon>
        <taxon>Bacillariophyta</taxon>
        <taxon>Bacillariophyceae</taxon>
        <taxon>Bacillariophycidae</taxon>
        <taxon>Naviculales</taxon>
        <taxon>Naviculaceae</taxon>
        <taxon>Seminavis</taxon>
    </lineage>
</organism>
<dbReference type="GO" id="GO:0016887">
    <property type="term" value="F:ATP hydrolysis activity"/>
    <property type="evidence" value="ECO:0007669"/>
    <property type="project" value="InterPro"/>
</dbReference>
<keyword evidence="6 9" id="KW-1133">Transmembrane helix</keyword>
<dbReference type="InterPro" id="IPR003439">
    <property type="entry name" value="ABC_transporter-like_ATP-bd"/>
</dbReference>
<keyword evidence="3 9" id="KW-0812">Transmembrane</keyword>
<reference evidence="11" key="1">
    <citation type="submission" date="2020-06" db="EMBL/GenBank/DDBJ databases">
        <authorList>
            <consortium name="Plant Systems Biology data submission"/>
        </authorList>
    </citation>
    <scope>NUCLEOTIDE SEQUENCE</scope>
    <source>
        <strain evidence="11">D6</strain>
    </source>
</reference>
<dbReference type="PROSITE" id="PS50893">
    <property type="entry name" value="ABC_TRANSPORTER_2"/>
    <property type="match status" value="1"/>
</dbReference>
<dbReference type="GO" id="GO:0140359">
    <property type="term" value="F:ABC-type transporter activity"/>
    <property type="evidence" value="ECO:0007669"/>
    <property type="project" value="InterPro"/>
</dbReference>
<dbReference type="InterPro" id="IPR017871">
    <property type="entry name" value="ABC_transporter-like_CS"/>
</dbReference>
<dbReference type="FunFam" id="3.40.50.300:FF:000367">
    <property type="entry name" value="ABC transporter G family member 24"/>
    <property type="match status" value="1"/>
</dbReference>
<dbReference type="Pfam" id="PF00005">
    <property type="entry name" value="ABC_tran"/>
    <property type="match status" value="1"/>
</dbReference>
<dbReference type="GO" id="GO:0005524">
    <property type="term" value="F:ATP binding"/>
    <property type="evidence" value="ECO:0007669"/>
    <property type="project" value="UniProtKB-KW"/>
</dbReference>
<feature type="transmembrane region" description="Helical" evidence="9">
    <location>
        <begin position="223"/>
        <end position="240"/>
    </location>
</feature>
<dbReference type="Gene3D" id="3.40.50.300">
    <property type="entry name" value="P-loop containing nucleotide triphosphate hydrolases"/>
    <property type="match status" value="1"/>
</dbReference>
<dbReference type="SMART" id="SM00382">
    <property type="entry name" value="AAA"/>
    <property type="match status" value="1"/>
</dbReference>
<proteinExistence type="predicted"/>
<keyword evidence="7 9" id="KW-0472">Membrane</keyword>
<dbReference type="EMBL" id="CAICTM010000222">
    <property type="protein sequence ID" value="CAB9505209.1"/>
    <property type="molecule type" value="Genomic_DNA"/>
</dbReference>
<feature type="compositionally biased region" description="Polar residues" evidence="8">
    <location>
        <begin position="585"/>
        <end position="595"/>
    </location>
</feature>
<keyword evidence="4" id="KW-0547">Nucleotide-binding</keyword>
<keyword evidence="12" id="KW-1185">Reference proteome</keyword>
<comment type="caution">
    <text evidence="11">The sequence shown here is derived from an EMBL/GenBank/DDBJ whole genome shotgun (WGS) entry which is preliminary data.</text>
</comment>
<dbReference type="OrthoDB" id="66620at2759"/>
<dbReference type="Pfam" id="PF19055">
    <property type="entry name" value="ABC2_membrane_7"/>
    <property type="match status" value="1"/>
</dbReference>
<accession>A0A9N8DMD5</accession>
<dbReference type="GO" id="GO:0016020">
    <property type="term" value="C:membrane"/>
    <property type="evidence" value="ECO:0007669"/>
    <property type="project" value="UniProtKB-SubCell"/>
</dbReference>
<dbReference type="Proteomes" id="UP001153069">
    <property type="component" value="Unassembled WGS sequence"/>
</dbReference>